<gene>
    <name evidence="1" type="ORF">LCDPAC01_01910</name>
</gene>
<name>A0A481YMZ7_9VIRU</name>
<proteinExistence type="predicted"/>
<accession>A0A481YMZ7</accession>
<sequence>MSTNARLEKFCRDLKIPVTSKGQELLTVKQKVAFCLKHNIREFEDYEKVFGFLHWEFVNGIYSLHELDTPHCWFIELSGKDIKELELKFPESFNQKFYRGTTFYFHWLINQGMYTAAIKEVDQYGWTIISENALCLLVKKTNDINKRFHKFGLLTYFMGKVDTSSDEYYGTPFLIEYYHEPNLLCNGTRVIETAFWNFPLDMAFMLFENREYKLKGSSEIFKILLERKLSFRELISSFKRLIKKVKLPLNFYSYVVGQYKEKIFDEKELFELVKWSSKYLMYGFYSFYWTFREKIFDSKIPDGSKLWIDWLRDRGFMNPRVFKPEDVFHRRYDLMTDALNKLPKDRVLAHRLFKFLLDKKYLHFPDYMMEEAIGHHHVESAELFRQTGYGVVYQRCLWVTVMTPSRNLSSYFFTYMREKNPNEKKKYSEAVEILLLPSVIWLYGHFPFTEVEFYDLADLFSKIRCNPVVYKYMYEKDSYVKFNNDDSDGFWERRDAKRYILKDLPESRKELKEIKGKFQDLLTEEKKLSDFIKMFVRNDTEKVDKRYIYSYFSQEEKKRYVRCNYNLVKINSTVAILKELRQKKIRITREKIHKMMEKIYIMKTIIRKQCFKVENCPLEGTPFIRYSGYHEKEIECFPGYTPDDDVTYFDFDNYW</sequence>
<organism evidence="1">
    <name type="scientific">Pithovirus LCDPAC01</name>
    <dbReference type="NCBI Taxonomy" id="2506600"/>
    <lineage>
        <taxon>Viruses</taxon>
        <taxon>Pithoviruses</taxon>
    </lineage>
</organism>
<dbReference type="EMBL" id="MK500287">
    <property type="protein sequence ID" value="QBK84710.1"/>
    <property type="molecule type" value="Genomic_DNA"/>
</dbReference>
<reference evidence="1" key="1">
    <citation type="journal article" date="2019" name="MBio">
        <title>Virus Genomes from Deep Sea Sediments Expand the Ocean Megavirome and Support Independent Origins of Viral Gigantism.</title>
        <authorList>
            <person name="Backstrom D."/>
            <person name="Yutin N."/>
            <person name="Jorgensen S.L."/>
            <person name="Dharamshi J."/>
            <person name="Homa F."/>
            <person name="Zaremba-Niedwiedzka K."/>
            <person name="Spang A."/>
            <person name="Wolf Y.I."/>
            <person name="Koonin E.V."/>
            <person name="Ettema T.J."/>
        </authorList>
    </citation>
    <scope>NUCLEOTIDE SEQUENCE</scope>
</reference>
<evidence type="ECO:0000313" key="1">
    <source>
        <dbReference type="EMBL" id="QBK84710.1"/>
    </source>
</evidence>
<protein>
    <submittedName>
        <fullName evidence="1">Uncharacterized protein</fullName>
    </submittedName>
</protein>